<evidence type="ECO:0000256" key="1">
    <source>
        <dbReference type="SAM" id="MobiDB-lite"/>
    </source>
</evidence>
<dbReference type="EMBL" id="CM000584">
    <property type="protein sequence ID" value="EWG45979.1"/>
    <property type="molecule type" value="Genomic_DNA"/>
</dbReference>
<dbReference type="AlphaFoldDB" id="W7MEC5"/>
<sequence>MSTLHKPGLPHFSSRTRRSQVPMDPSQFRDQPKPVTIATRNHDLKTFRHLQKTSVERPEPSQILKKTHASQCPSPDDDEDTSDKLNQPFVKTLHSTTTIEIDPFNPQSLRLSLTVDLDSHRREFCPRIQAYCENTMASSLSMTESPPKRAIEVDFREWCGTIDVKTVEVEDKEGVENDKVQRMSRVGHVVQAHSRLQEPLPRRARVVVGGPDEE</sequence>
<proteinExistence type="predicted"/>
<evidence type="ECO:0000313" key="2">
    <source>
        <dbReference type="EMBL" id="EWG45979.1"/>
    </source>
</evidence>
<reference evidence="2 3" key="1">
    <citation type="journal article" date="2010" name="Nature">
        <title>Comparative genomics reveals mobile pathogenicity chromosomes in Fusarium.</title>
        <authorList>
            <person name="Ma L.J."/>
            <person name="van der Does H.C."/>
            <person name="Borkovich K.A."/>
            <person name="Coleman J.J."/>
            <person name="Daboussi M.J."/>
            <person name="Di Pietro A."/>
            <person name="Dufresne M."/>
            <person name="Freitag M."/>
            <person name="Grabherr M."/>
            <person name="Henrissat B."/>
            <person name="Houterman P.M."/>
            <person name="Kang S."/>
            <person name="Shim W.B."/>
            <person name="Woloshuk C."/>
            <person name="Xie X."/>
            <person name="Xu J.R."/>
            <person name="Antoniw J."/>
            <person name="Baker S.E."/>
            <person name="Bluhm B.H."/>
            <person name="Breakspear A."/>
            <person name="Brown D.W."/>
            <person name="Butchko R.A."/>
            <person name="Chapman S."/>
            <person name="Coulson R."/>
            <person name="Coutinho P.M."/>
            <person name="Danchin E.G."/>
            <person name="Diener A."/>
            <person name="Gale L.R."/>
            <person name="Gardiner D.M."/>
            <person name="Goff S."/>
            <person name="Hammond-Kosack K.E."/>
            <person name="Hilburn K."/>
            <person name="Hua-Van A."/>
            <person name="Jonkers W."/>
            <person name="Kazan K."/>
            <person name="Kodira C.D."/>
            <person name="Koehrsen M."/>
            <person name="Kumar L."/>
            <person name="Lee Y.H."/>
            <person name="Li L."/>
            <person name="Manners J.M."/>
            <person name="Miranda-Saavedra D."/>
            <person name="Mukherjee M."/>
            <person name="Park G."/>
            <person name="Park J."/>
            <person name="Park S.Y."/>
            <person name="Proctor R.H."/>
            <person name="Regev A."/>
            <person name="Ruiz-Roldan M.C."/>
            <person name="Sain D."/>
            <person name="Sakthikumar S."/>
            <person name="Sykes S."/>
            <person name="Schwartz D.C."/>
            <person name="Turgeon B.G."/>
            <person name="Wapinski I."/>
            <person name="Yoder O."/>
            <person name="Young S."/>
            <person name="Zeng Q."/>
            <person name="Zhou S."/>
            <person name="Galagan J."/>
            <person name="Cuomo C.A."/>
            <person name="Kistler H.C."/>
            <person name="Rep M."/>
        </authorList>
    </citation>
    <scope>NUCLEOTIDE SEQUENCE [LARGE SCALE GENOMIC DNA]</scope>
    <source>
        <strain evidence="3">M3125 / FGSC 7600</strain>
    </source>
</reference>
<dbReference type="Proteomes" id="UP000009096">
    <property type="component" value="Chromosome 7"/>
</dbReference>
<dbReference type="KEGG" id="fvr:FVEG_06606"/>
<dbReference type="GeneID" id="30064486"/>
<keyword evidence="3" id="KW-1185">Reference proteome</keyword>
<dbReference type="EMBL" id="DS022249">
    <property type="protein sequence ID" value="EWG45979.1"/>
    <property type="molecule type" value="Genomic_DNA"/>
</dbReference>
<evidence type="ECO:0000313" key="3">
    <source>
        <dbReference type="Proteomes" id="UP000009096"/>
    </source>
</evidence>
<accession>W7MEC5</accession>
<feature type="region of interest" description="Disordered" evidence="1">
    <location>
        <begin position="1"/>
        <end position="83"/>
    </location>
</feature>
<dbReference type="RefSeq" id="XP_018752170.1">
    <property type="nucleotide sequence ID" value="XM_018894989.1"/>
</dbReference>
<dbReference type="VEuPathDB" id="FungiDB:FVEG_06606"/>
<protein>
    <submittedName>
        <fullName evidence="2">Uncharacterized protein</fullName>
    </submittedName>
</protein>
<organism evidence="2 3">
    <name type="scientific">Gibberella moniliformis (strain M3125 / FGSC 7600)</name>
    <name type="common">Maize ear and stalk rot fungus</name>
    <name type="synonym">Fusarium verticillioides</name>
    <dbReference type="NCBI Taxonomy" id="334819"/>
    <lineage>
        <taxon>Eukaryota</taxon>
        <taxon>Fungi</taxon>
        <taxon>Dikarya</taxon>
        <taxon>Ascomycota</taxon>
        <taxon>Pezizomycotina</taxon>
        <taxon>Sordariomycetes</taxon>
        <taxon>Hypocreomycetidae</taxon>
        <taxon>Hypocreales</taxon>
        <taxon>Nectriaceae</taxon>
        <taxon>Fusarium</taxon>
        <taxon>Fusarium fujikuroi species complex</taxon>
    </lineage>
</organism>
<gene>
    <name evidence="2" type="ORF">FVEG_06606</name>
</gene>
<name>W7MEC5_GIBM7</name>